<dbReference type="Gene3D" id="1.10.357.10">
    <property type="entry name" value="Tetracycline Repressor, domain 2"/>
    <property type="match status" value="1"/>
</dbReference>
<protein>
    <submittedName>
        <fullName evidence="1">Uncharacterized protein</fullName>
    </submittedName>
</protein>
<dbReference type="InterPro" id="IPR036390">
    <property type="entry name" value="WH_DNA-bd_sf"/>
</dbReference>
<dbReference type="EMBL" id="CP026995">
    <property type="protein sequence ID" value="QLH06928.1"/>
    <property type="molecule type" value="Genomic_DNA"/>
</dbReference>
<evidence type="ECO:0000313" key="1">
    <source>
        <dbReference type="EMBL" id="QLH06928.1"/>
    </source>
</evidence>
<accession>A0A7D5M8C4</accession>
<dbReference type="SUPFAM" id="SSF46785">
    <property type="entry name" value="Winged helix' DNA-binding domain"/>
    <property type="match status" value="1"/>
</dbReference>
<dbReference type="RefSeq" id="WP_179370790.1">
    <property type="nucleotide sequence ID" value="NZ_CP026995.1"/>
</dbReference>
<reference evidence="1 2" key="1">
    <citation type="submission" date="2018-02" db="EMBL/GenBank/DDBJ databases">
        <title>Complete genome of Nitrosopumilus ureaphilus PS0.</title>
        <authorList>
            <person name="Qin W."/>
            <person name="Zheng Y."/>
            <person name="Stahl D.A."/>
        </authorList>
    </citation>
    <scope>NUCLEOTIDE SEQUENCE [LARGE SCALE GENOMIC DNA]</scope>
    <source>
        <strain evidence="1 2">PS0</strain>
    </source>
</reference>
<sequence length="299" mass="34940">MPAKIESPFMEGIPSKIYWALYVKPVNGYELAKIVYGKKKNPSTAKIYQNLRKLENQGFIIKNEKNVYSVNIEPLITYLEGILKIHHKKLDDSIKFYLRCTLESELFKKVFSHWCNPSILSKIPYNQVHFGDNLTGLLSLYASVVQTRIHEGKIEPDSLTDLYREIIQDYEDEFLEKISKPFTKKKVFERLVKCFDFFSNDPKFIKSYEIWDKEILDGLQEGFQSYQDLQESIQKKFNGHYSSSEETDFESYLWILLCTWIPKQVLDTMVSLNPQGSTVVSMFDTVSKINQAVEESDQK</sequence>
<proteinExistence type="predicted"/>
<dbReference type="GeneID" id="56067923"/>
<dbReference type="Gene3D" id="1.10.10.10">
    <property type="entry name" value="Winged helix-like DNA-binding domain superfamily/Winged helix DNA-binding domain"/>
    <property type="match status" value="1"/>
</dbReference>
<keyword evidence="2" id="KW-1185">Reference proteome</keyword>
<dbReference type="Proteomes" id="UP000509478">
    <property type="component" value="Chromosome"/>
</dbReference>
<dbReference type="AlphaFoldDB" id="A0A7D5M8C4"/>
<evidence type="ECO:0000313" key="2">
    <source>
        <dbReference type="Proteomes" id="UP000509478"/>
    </source>
</evidence>
<dbReference type="InterPro" id="IPR036388">
    <property type="entry name" value="WH-like_DNA-bd_sf"/>
</dbReference>
<name>A0A7D5M8C4_9ARCH</name>
<dbReference type="KEGG" id="nue:C5F50_07470"/>
<gene>
    <name evidence="1" type="ORF">C5F50_07470</name>
</gene>
<organism evidence="1 2">
    <name type="scientific">Nitrosopumilus ureiphilus</name>
    <dbReference type="NCBI Taxonomy" id="1470067"/>
    <lineage>
        <taxon>Archaea</taxon>
        <taxon>Nitrososphaerota</taxon>
        <taxon>Nitrososphaeria</taxon>
        <taxon>Nitrosopumilales</taxon>
        <taxon>Nitrosopumilaceae</taxon>
        <taxon>Nitrosopumilus</taxon>
    </lineage>
</organism>